<sequence length="75" mass="8833">MKKSTINLSILQSMLTSEEVQSVVRLAKYEDDARKFTVYHLLQIEVFFRWIMQHLNIPSCLVLPKMPCMANSFRI</sequence>
<evidence type="ECO:0000313" key="2">
    <source>
        <dbReference type="Proteomes" id="UP000034189"/>
    </source>
</evidence>
<reference evidence="1 2" key="2">
    <citation type="journal article" date="2016" name="Genome Announc.">
        <title>Genome Sequence of a Gram-Positive Diazotroph, Paenibacillus durus Type Strain ATCC 35681.</title>
        <authorList>
            <person name="Halim M.A."/>
            <person name="Rahman A.Y."/>
            <person name="Sim K.S."/>
            <person name="Yam H.C."/>
            <person name="Rahim A.A."/>
            <person name="Ghazali A.H."/>
            <person name="Najimudin N."/>
        </authorList>
    </citation>
    <scope>NUCLEOTIDE SEQUENCE [LARGE SCALE GENOMIC DNA]</scope>
    <source>
        <strain evidence="1 2">ATCC 35681</strain>
    </source>
</reference>
<dbReference type="HOGENOM" id="CLU_2667605_0_0_9"/>
<dbReference type="Proteomes" id="UP000034189">
    <property type="component" value="Chromosome"/>
</dbReference>
<name>A0A0F7CGL2_PAEDU</name>
<dbReference type="AlphaFoldDB" id="A0A0F7CGL2"/>
<accession>A0A0F7CGL2</accession>
<protein>
    <submittedName>
        <fullName evidence="1">Uncharacterized protein</fullName>
    </submittedName>
</protein>
<dbReference type="EMBL" id="CP011114">
    <property type="protein sequence ID" value="AKG33616.1"/>
    <property type="molecule type" value="Genomic_DNA"/>
</dbReference>
<gene>
    <name evidence="1" type="ORF">VK70_02610</name>
</gene>
<evidence type="ECO:0000313" key="1">
    <source>
        <dbReference type="EMBL" id="AKG33616.1"/>
    </source>
</evidence>
<organism evidence="1 2">
    <name type="scientific">Paenibacillus durus ATCC 35681</name>
    <dbReference type="NCBI Taxonomy" id="1333534"/>
    <lineage>
        <taxon>Bacteria</taxon>
        <taxon>Bacillati</taxon>
        <taxon>Bacillota</taxon>
        <taxon>Bacilli</taxon>
        <taxon>Bacillales</taxon>
        <taxon>Paenibacillaceae</taxon>
        <taxon>Paenibacillus</taxon>
    </lineage>
</organism>
<proteinExistence type="predicted"/>
<dbReference type="PATRIC" id="fig|1333534.5.peg.555"/>
<reference evidence="1 2" key="1">
    <citation type="submission" date="2015-03" db="EMBL/GenBank/DDBJ databases">
        <authorList>
            <person name="Abdul Halim M."/>
        </authorList>
    </citation>
    <scope>NUCLEOTIDE SEQUENCE [LARGE SCALE GENOMIC DNA]</scope>
    <source>
        <strain evidence="1 2">ATCC 35681</strain>
    </source>
</reference>